<dbReference type="GeneID" id="90071271"/>
<protein>
    <recommendedName>
        <fullName evidence="3">Arrestin-like N-terminal domain-containing protein</fullName>
    </recommendedName>
</protein>
<dbReference type="RefSeq" id="XP_064850292.1">
    <property type="nucleotide sequence ID" value="XM_064994220.1"/>
</dbReference>
<sequence length="506" mass="57901">MVSSHHSSYKNAIELSLNTIDNEVYLKGLHIFDNEGDSLTALRGSITLKVKKPFYLQHLQSLKISFQGELLTKVFPSHSGEDTKTLKDIVIQDQLDWDLSDINPSSLSSSDTLVYPFQFLVDSKLPETIETYFNKVSYSLTSTLKFHSPKKSLDKPYKEITVTAPIAIMRILHDPSLLEFGNQAIIEGSYKNYFHYSVNFSHKIIYLDDTVDCTVEIVPTSKLFTEHQFCKLKRFQLFLLQNYNPNVGCCPQRSIKKRKLVVAEHKFKSQDWCKSSGSYKFSMQINFQKIQANFYGYYPTFGNSARIAPFTIQHYLRSMFIIEEKLFEDEEVLERLFKTVDSYSSGANTINKGSKRESISSSSSSSSSASTFYSARGSFDSVITCAEELLSSLVSQTKHKMEPTELYFKNSICLLPEDTRFANLPPPNYAPYLKNSHGSGEAGCCCSSKSVQLSNSRHWKKNMWWNRLMTPKINRMEYWKLLCSVYEENNGSCWSKPPSYSMALEL</sequence>
<comment type="caution">
    <text evidence="1">The sequence shown here is derived from an EMBL/GenBank/DDBJ whole genome shotgun (WGS) entry which is preliminary data.</text>
</comment>
<organism evidence="1 2">
    <name type="scientific">Saccharomycopsis crataegensis</name>
    <dbReference type="NCBI Taxonomy" id="43959"/>
    <lineage>
        <taxon>Eukaryota</taxon>
        <taxon>Fungi</taxon>
        <taxon>Dikarya</taxon>
        <taxon>Ascomycota</taxon>
        <taxon>Saccharomycotina</taxon>
        <taxon>Saccharomycetes</taxon>
        <taxon>Saccharomycopsidaceae</taxon>
        <taxon>Saccharomycopsis</taxon>
    </lineage>
</organism>
<evidence type="ECO:0008006" key="3">
    <source>
        <dbReference type="Google" id="ProtNLM"/>
    </source>
</evidence>
<accession>A0AAV5QF60</accession>
<reference evidence="1 2" key="1">
    <citation type="journal article" date="2023" name="Elife">
        <title>Identification of key yeast species and microbe-microbe interactions impacting larval growth of Drosophila in the wild.</title>
        <authorList>
            <person name="Mure A."/>
            <person name="Sugiura Y."/>
            <person name="Maeda R."/>
            <person name="Honda K."/>
            <person name="Sakurai N."/>
            <person name="Takahashi Y."/>
            <person name="Watada M."/>
            <person name="Katoh T."/>
            <person name="Gotoh A."/>
            <person name="Gotoh Y."/>
            <person name="Taniguchi I."/>
            <person name="Nakamura K."/>
            <person name="Hayashi T."/>
            <person name="Katayama T."/>
            <person name="Uemura T."/>
            <person name="Hattori Y."/>
        </authorList>
    </citation>
    <scope>NUCLEOTIDE SEQUENCE [LARGE SCALE GENOMIC DNA]</scope>
    <source>
        <strain evidence="1 2">SC-9</strain>
    </source>
</reference>
<dbReference type="AlphaFoldDB" id="A0AAV5QF60"/>
<proteinExistence type="predicted"/>
<keyword evidence="2" id="KW-1185">Reference proteome</keyword>
<dbReference type="EMBL" id="BTFZ01000001">
    <property type="protein sequence ID" value="GMM33292.1"/>
    <property type="molecule type" value="Genomic_DNA"/>
</dbReference>
<evidence type="ECO:0000313" key="1">
    <source>
        <dbReference type="EMBL" id="GMM33292.1"/>
    </source>
</evidence>
<dbReference type="InterPro" id="IPR014752">
    <property type="entry name" value="Arrestin-like_C"/>
</dbReference>
<dbReference type="Proteomes" id="UP001360560">
    <property type="component" value="Unassembled WGS sequence"/>
</dbReference>
<gene>
    <name evidence="1" type="ORF">DASC09_006170</name>
</gene>
<dbReference type="Gene3D" id="2.60.40.640">
    <property type="match status" value="1"/>
</dbReference>
<evidence type="ECO:0000313" key="2">
    <source>
        <dbReference type="Proteomes" id="UP001360560"/>
    </source>
</evidence>
<name>A0AAV5QF60_9ASCO</name>